<dbReference type="AlphaFoldDB" id="X1QMX6"/>
<dbReference type="GO" id="GO:0006508">
    <property type="term" value="P:proteolysis"/>
    <property type="evidence" value="ECO:0007669"/>
    <property type="project" value="UniProtKB-KW"/>
</dbReference>
<sequence>MESLPKTGRIFGVSIRLHHTWVLAFALITAIMVTQFPEALPLWQRVILGLVTGLLFLISVSIRSFIISLVAINRGIPIKRITLFVFGGGAEISKEATRPILELLIAVSPFLFFTGVEESKWFVSYDSRDCRLYIRSWAAPRNRVKVDWEIYRQGLLPEGVERNHYEVEIVTGTPLTSIKHVWWLTDDPRDVRLRVVSQAESPFRWFRAEWRVYAREPRERQIIDELLIDFPS</sequence>
<organism evidence="8">
    <name type="scientific">marine sediment metagenome</name>
    <dbReference type="NCBI Taxonomy" id="412755"/>
    <lineage>
        <taxon>unclassified sequences</taxon>
        <taxon>metagenomes</taxon>
        <taxon>ecological metagenomes</taxon>
    </lineage>
</organism>
<dbReference type="PANTHER" id="PTHR39188">
    <property type="entry name" value="MEMBRANE-ASSOCIATED ZINC METALLOPROTEASE M50B"/>
    <property type="match status" value="1"/>
</dbReference>
<comment type="caution">
    <text evidence="8">The sequence shown here is derived from an EMBL/GenBank/DDBJ whole genome shotgun (WGS) entry which is preliminary data.</text>
</comment>
<keyword evidence="5" id="KW-0862">Zinc</keyword>
<proteinExistence type="inferred from homology"/>
<keyword evidence="6" id="KW-0482">Metalloprotease</keyword>
<evidence type="ECO:0000256" key="3">
    <source>
        <dbReference type="ARBA" id="ARBA00022670"/>
    </source>
</evidence>
<evidence type="ECO:0000256" key="5">
    <source>
        <dbReference type="ARBA" id="ARBA00022833"/>
    </source>
</evidence>
<evidence type="ECO:0000256" key="2">
    <source>
        <dbReference type="ARBA" id="ARBA00007931"/>
    </source>
</evidence>
<evidence type="ECO:0000256" key="4">
    <source>
        <dbReference type="ARBA" id="ARBA00022801"/>
    </source>
</evidence>
<accession>X1QMX6</accession>
<dbReference type="GO" id="GO:0008237">
    <property type="term" value="F:metallopeptidase activity"/>
    <property type="evidence" value="ECO:0007669"/>
    <property type="project" value="UniProtKB-KW"/>
</dbReference>
<keyword evidence="7" id="KW-0472">Membrane</keyword>
<comment type="cofactor">
    <cofactor evidence="1">
        <name>Zn(2+)</name>
        <dbReference type="ChEBI" id="CHEBI:29105"/>
    </cofactor>
</comment>
<dbReference type="EMBL" id="BARW01002278">
    <property type="protein sequence ID" value="GAI69897.1"/>
    <property type="molecule type" value="Genomic_DNA"/>
</dbReference>
<feature type="transmembrane region" description="Helical" evidence="7">
    <location>
        <begin position="21"/>
        <end position="40"/>
    </location>
</feature>
<evidence type="ECO:0000256" key="1">
    <source>
        <dbReference type="ARBA" id="ARBA00001947"/>
    </source>
</evidence>
<dbReference type="PANTHER" id="PTHR39188:SF3">
    <property type="entry name" value="STAGE IV SPORULATION PROTEIN FB"/>
    <property type="match status" value="1"/>
</dbReference>
<comment type="similarity">
    <text evidence="2">Belongs to the peptidase M50B family.</text>
</comment>
<keyword evidence="7" id="KW-1133">Transmembrane helix</keyword>
<evidence type="ECO:0000256" key="7">
    <source>
        <dbReference type="SAM" id="Phobius"/>
    </source>
</evidence>
<feature type="transmembrane region" description="Helical" evidence="7">
    <location>
        <begin position="46"/>
        <end position="72"/>
    </location>
</feature>
<protein>
    <submittedName>
        <fullName evidence="8">Uncharacterized protein</fullName>
    </submittedName>
</protein>
<evidence type="ECO:0000313" key="8">
    <source>
        <dbReference type="EMBL" id="GAI69897.1"/>
    </source>
</evidence>
<keyword evidence="7" id="KW-0812">Transmembrane</keyword>
<keyword evidence="3" id="KW-0645">Protease</keyword>
<evidence type="ECO:0000256" key="6">
    <source>
        <dbReference type="ARBA" id="ARBA00023049"/>
    </source>
</evidence>
<name>X1QMX6_9ZZZZ</name>
<gene>
    <name evidence="8" type="ORF">S12H4_06478</name>
</gene>
<reference evidence="8" key="1">
    <citation type="journal article" date="2014" name="Front. Microbiol.">
        <title>High frequency of phylogenetically diverse reductive dehalogenase-homologous genes in deep subseafloor sedimentary metagenomes.</title>
        <authorList>
            <person name="Kawai M."/>
            <person name="Futagami T."/>
            <person name="Toyoda A."/>
            <person name="Takaki Y."/>
            <person name="Nishi S."/>
            <person name="Hori S."/>
            <person name="Arai W."/>
            <person name="Tsubouchi T."/>
            <person name="Morono Y."/>
            <person name="Uchiyama I."/>
            <person name="Ito T."/>
            <person name="Fujiyama A."/>
            <person name="Inagaki F."/>
            <person name="Takami H."/>
        </authorList>
    </citation>
    <scope>NUCLEOTIDE SEQUENCE</scope>
    <source>
        <strain evidence="8">Expedition CK06-06</strain>
    </source>
</reference>
<keyword evidence="4" id="KW-0378">Hydrolase</keyword>